<dbReference type="SMART" id="SM00733">
    <property type="entry name" value="Mterf"/>
    <property type="match status" value="3"/>
</dbReference>
<name>A0AAW1PPJ2_9CHLO</name>
<evidence type="ECO:0000313" key="4">
    <source>
        <dbReference type="EMBL" id="KAK9811923.1"/>
    </source>
</evidence>
<comment type="similarity">
    <text evidence="1">Belongs to the mTERF family.</text>
</comment>
<accession>A0AAW1PPJ2</accession>
<keyword evidence="2" id="KW-0804">Transcription</keyword>
<dbReference type="PANTHER" id="PTHR13068">
    <property type="entry name" value="CGI-12 PROTEIN-RELATED"/>
    <property type="match status" value="1"/>
</dbReference>
<evidence type="ECO:0000256" key="1">
    <source>
        <dbReference type="ARBA" id="ARBA00007692"/>
    </source>
</evidence>
<evidence type="ECO:0000256" key="3">
    <source>
        <dbReference type="ARBA" id="ARBA00022946"/>
    </source>
</evidence>
<proteinExistence type="inferred from homology"/>
<dbReference type="GO" id="GO:0003676">
    <property type="term" value="F:nucleic acid binding"/>
    <property type="evidence" value="ECO:0007669"/>
    <property type="project" value="InterPro"/>
</dbReference>
<keyword evidence="2" id="KW-0806">Transcription termination</keyword>
<dbReference type="InterPro" id="IPR038538">
    <property type="entry name" value="MTERF_sf"/>
</dbReference>
<dbReference type="InterPro" id="IPR003690">
    <property type="entry name" value="MTERF"/>
</dbReference>
<keyword evidence="5" id="KW-1185">Reference proteome</keyword>
<dbReference type="Proteomes" id="UP001489004">
    <property type="component" value="Unassembled WGS sequence"/>
</dbReference>
<sequence>MSLPGGLAHLDMSGTQFDNSFVAGLLPSVPISTPQYQVPQEAHLCWRIDQDVKAPRLEEFVHSSCACRAASDDVASVLRDAMKGGREGTVDEAYRSGGAYLRTLGLESLPEITRILDVAMNPNSLYNTYRDKKRSYNVNARKLSVDADLKPVVEFLQSQGLSKSEVIRVISEHPPVLSYSVQERLQPFCEYLSSIGIPSPGQMLVKRPSLLGLKVEDSLQRMVGYLQANDYSLEQIIKFLETTL</sequence>
<dbReference type="Pfam" id="PF02536">
    <property type="entry name" value="mTERF"/>
    <property type="match status" value="1"/>
</dbReference>
<reference evidence="4 5" key="1">
    <citation type="journal article" date="2024" name="Nat. Commun.">
        <title>Phylogenomics reveals the evolutionary origins of lichenization in chlorophyte algae.</title>
        <authorList>
            <person name="Puginier C."/>
            <person name="Libourel C."/>
            <person name="Otte J."/>
            <person name="Skaloud P."/>
            <person name="Haon M."/>
            <person name="Grisel S."/>
            <person name="Petersen M."/>
            <person name="Berrin J.G."/>
            <person name="Delaux P.M."/>
            <person name="Dal Grande F."/>
            <person name="Keller J."/>
        </authorList>
    </citation>
    <scope>NUCLEOTIDE SEQUENCE [LARGE SCALE GENOMIC DNA]</scope>
    <source>
        <strain evidence="4 5">SAG 2043</strain>
    </source>
</reference>
<dbReference type="GO" id="GO:0006353">
    <property type="term" value="P:DNA-templated transcription termination"/>
    <property type="evidence" value="ECO:0007669"/>
    <property type="project" value="UniProtKB-KW"/>
</dbReference>
<evidence type="ECO:0000313" key="5">
    <source>
        <dbReference type="Proteomes" id="UP001489004"/>
    </source>
</evidence>
<comment type="caution">
    <text evidence="4">The sequence shown here is derived from an EMBL/GenBank/DDBJ whole genome shotgun (WGS) entry which is preliminary data.</text>
</comment>
<keyword evidence="2" id="KW-0805">Transcription regulation</keyword>
<dbReference type="PANTHER" id="PTHR13068:SF173">
    <property type="entry name" value="EMB|CAB62602.1"/>
    <property type="match status" value="1"/>
</dbReference>
<dbReference type="AlphaFoldDB" id="A0AAW1PPJ2"/>
<protein>
    <submittedName>
        <fullName evidence="4">Uncharacterized protein</fullName>
    </submittedName>
</protein>
<keyword evidence="3" id="KW-0809">Transit peptide</keyword>
<dbReference type="Gene3D" id="1.25.70.10">
    <property type="entry name" value="Transcription termination factor 3, mitochondrial"/>
    <property type="match status" value="1"/>
</dbReference>
<evidence type="ECO:0000256" key="2">
    <source>
        <dbReference type="ARBA" id="ARBA00022472"/>
    </source>
</evidence>
<gene>
    <name evidence="4" type="ORF">WJX72_012502</name>
</gene>
<dbReference type="EMBL" id="JALJOR010000009">
    <property type="protein sequence ID" value="KAK9811923.1"/>
    <property type="molecule type" value="Genomic_DNA"/>
</dbReference>
<organism evidence="4 5">
    <name type="scientific">[Myrmecia] bisecta</name>
    <dbReference type="NCBI Taxonomy" id="41462"/>
    <lineage>
        <taxon>Eukaryota</taxon>
        <taxon>Viridiplantae</taxon>
        <taxon>Chlorophyta</taxon>
        <taxon>core chlorophytes</taxon>
        <taxon>Trebouxiophyceae</taxon>
        <taxon>Trebouxiales</taxon>
        <taxon>Trebouxiaceae</taxon>
        <taxon>Myrmecia</taxon>
    </lineage>
</organism>